<evidence type="ECO:0000313" key="3">
    <source>
        <dbReference type="EMBL" id="SUZ82419.1"/>
    </source>
</evidence>
<dbReference type="SMART" id="SM01387">
    <property type="entry name" value="Ribosomal_S15"/>
    <property type="match status" value="1"/>
</dbReference>
<sequence>MSLLKKEDIFKEFGENSKDSGSTESQIALFSSRIKLLSDHLKNNAKDYNTERSLVKMVGKRRNLLEYLKKNDIEKYRDIIKKLDIRK</sequence>
<name>A0A381QV28_9ZZZZ</name>
<dbReference type="AlphaFoldDB" id="A0A381QV28"/>
<dbReference type="EMBL" id="UINC01001505">
    <property type="protein sequence ID" value="SUZ82419.1"/>
    <property type="molecule type" value="Genomic_DNA"/>
</dbReference>
<dbReference type="InterPro" id="IPR000589">
    <property type="entry name" value="Ribosomal_uS15"/>
</dbReference>
<dbReference type="PANTHER" id="PTHR23321:SF26">
    <property type="entry name" value="SMALL RIBOSOMAL SUBUNIT PROTEIN US15M"/>
    <property type="match status" value="1"/>
</dbReference>
<dbReference type="SUPFAM" id="SSF47060">
    <property type="entry name" value="S15/NS1 RNA-binding domain"/>
    <property type="match status" value="1"/>
</dbReference>
<proteinExistence type="inferred from homology"/>
<dbReference type="GO" id="GO:0006412">
    <property type="term" value="P:translation"/>
    <property type="evidence" value="ECO:0007669"/>
    <property type="project" value="InterPro"/>
</dbReference>
<evidence type="ECO:0008006" key="4">
    <source>
        <dbReference type="Google" id="ProtNLM"/>
    </source>
</evidence>
<dbReference type="NCBIfam" id="TIGR00952">
    <property type="entry name" value="S15_bact"/>
    <property type="match status" value="1"/>
</dbReference>
<dbReference type="Gene3D" id="6.10.250.3130">
    <property type="match status" value="1"/>
</dbReference>
<dbReference type="Pfam" id="PF00312">
    <property type="entry name" value="Ribosomal_S15"/>
    <property type="match status" value="1"/>
</dbReference>
<dbReference type="PROSITE" id="PS00362">
    <property type="entry name" value="RIBOSOMAL_S15"/>
    <property type="match status" value="1"/>
</dbReference>
<dbReference type="InterPro" id="IPR005290">
    <property type="entry name" value="Ribosomal_uS15_bac-type"/>
</dbReference>
<dbReference type="GO" id="GO:0003735">
    <property type="term" value="F:structural constituent of ribosome"/>
    <property type="evidence" value="ECO:0007669"/>
    <property type="project" value="InterPro"/>
</dbReference>
<keyword evidence="2" id="KW-0687">Ribonucleoprotein</keyword>
<organism evidence="3">
    <name type="scientific">marine metagenome</name>
    <dbReference type="NCBI Taxonomy" id="408172"/>
    <lineage>
        <taxon>unclassified sequences</taxon>
        <taxon>metagenomes</taxon>
        <taxon>ecological metagenomes</taxon>
    </lineage>
</organism>
<dbReference type="CDD" id="cd00353">
    <property type="entry name" value="Ribosomal_S15p_S13e"/>
    <property type="match status" value="1"/>
</dbReference>
<keyword evidence="1" id="KW-0689">Ribosomal protein</keyword>
<protein>
    <recommendedName>
        <fullName evidence="4">30S ribosomal protein S15</fullName>
    </recommendedName>
</protein>
<dbReference type="HAMAP" id="MF_01343_B">
    <property type="entry name" value="Ribosomal_uS15_B"/>
    <property type="match status" value="1"/>
</dbReference>
<evidence type="ECO:0000256" key="1">
    <source>
        <dbReference type="ARBA" id="ARBA00022980"/>
    </source>
</evidence>
<evidence type="ECO:0000256" key="2">
    <source>
        <dbReference type="ARBA" id="ARBA00023274"/>
    </source>
</evidence>
<dbReference type="InterPro" id="IPR009068">
    <property type="entry name" value="uS15_NS1_RNA-bd_sf"/>
</dbReference>
<dbReference type="Gene3D" id="1.10.287.10">
    <property type="entry name" value="S15/NS1, RNA-binding"/>
    <property type="match status" value="1"/>
</dbReference>
<dbReference type="GO" id="GO:0022627">
    <property type="term" value="C:cytosolic small ribosomal subunit"/>
    <property type="evidence" value="ECO:0007669"/>
    <property type="project" value="TreeGrafter"/>
</dbReference>
<gene>
    <name evidence="3" type="ORF">METZ01_LOCUS35273</name>
</gene>
<accession>A0A381QV28</accession>
<reference evidence="3" key="1">
    <citation type="submission" date="2018-05" db="EMBL/GenBank/DDBJ databases">
        <authorList>
            <person name="Lanie J.A."/>
            <person name="Ng W.-L."/>
            <person name="Kazmierczak K.M."/>
            <person name="Andrzejewski T.M."/>
            <person name="Davidsen T.M."/>
            <person name="Wayne K.J."/>
            <person name="Tettelin H."/>
            <person name="Glass J.I."/>
            <person name="Rusch D."/>
            <person name="Podicherti R."/>
            <person name="Tsui H.-C.T."/>
            <person name="Winkler M.E."/>
        </authorList>
    </citation>
    <scope>NUCLEOTIDE SEQUENCE</scope>
</reference>
<dbReference type="PANTHER" id="PTHR23321">
    <property type="entry name" value="RIBOSOMAL PROTEIN S15, BACTERIAL AND ORGANELLAR"/>
    <property type="match status" value="1"/>
</dbReference>